<dbReference type="SUPFAM" id="SSF55874">
    <property type="entry name" value="ATPase domain of HSP90 chaperone/DNA topoisomerase II/histidine kinase"/>
    <property type="match status" value="1"/>
</dbReference>
<evidence type="ECO:0000256" key="1">
    <source>
        <dbReference type="ARBA" id="ARBA00000085"/>
    </source>
</evidence>
<reference evidence="11 12" key="1">
    <citation type="submission" date="2020-08" db="EMBL/GenBank/DDBJ databases">
        <title>Sequencing the genomes of 1000 actinobacteria strains.</title>
        <authorList>
            <person name="Klenk H.-P."/>
        </authorList>
    </citation>
    <scope>NUCLEOTIDE SEQUENCE [LARGE SCALE GENOMIC DNA]</scope>
    <source>
        <strain evidence="11 12">DSM 22826</strain>
    </source>
</reference>
<name>A0A839QK17_9MICC</name>
<evidence type="ECO:0000256" key="5">
    <source>
        <dbReference type="ARBA" id="ARBA00022741"/>
    </source>
</evidence>
<keyword evidence="4" id="KW-0808">Transferase</keyword>
<evidence type="ECO:0000256" key="9">
    <source>
        <dbReference type="SAM" id="Phobius"/>
    </source>
</evidence>
<dbReference type="RefSeq" id="WP_183512111.1">
    <property type="nucleotide sequence ID" value="NZ_BAABGK010000033.1"/>
</dbReference>
<dbReference type="Gene3D" id="3.30.565.10">
    <property type="entry name" value="Histidine kinase-like ATPase, C-terminal domain"/>
    <property type="match status" value="1"/>
</dbReference>
<evidence type="ECO:0000256" key="4">
    <source>
        <dbReference type="ARBA" id="ARBA00022679"/>
    </source>
</evidence>
<comment type="catalytic activity">
    <reaction evidence="1">
        <text>ATP + protein L-histidine = ADP + protein N-phospho-L-histidine.</text>
        <dbReference type="EC" id="2.7.13.3"/>
    </reaction>
</comment>
<feature type="domain" description="Histidine kinase/HSP90-like ATPase" evidence="10">
    <location>
        <begin position="292"/>
        <end position="383"/>
    </location>
</feature>
<feature type="transmembrane region" description="Helical" evidence="9">
    <location>
        <begin position="135"/>
        <end position="153"/>
    </location>
</feature>
<evidence type="ECO:0000256" key="3">
    <source>
        <dbReference type="ARBA" id="ARBA00022553"/>
    </source>
</evidence>
<dbReference type="Pfam" id="PF02518">
    <property type="entry name" value="HATPase_c"/>
    <property type="match status" value="1"/>
</dbReference>
<dbReference type="GO" id="GO:0005524">
    <property type="term" value="F:ATP binding"/>
    <property type="evidence" value="ECO:0007669"/>
    <property type="project" value="UniProtKB-KW"/>
</dbReference>
<dbReference type="GO" id="GO:0016020">
    <property type="term" value="C:membrane"/>
    <property type="evidence" value="ECO:0007669"/>
    <property type="project" value="InterPro"/>
</dbReference>
<evidence type="ECO:0000313" key="12">
    <source>
        <dbReference type="Proteomes" id="UP000523000"/>
    </source>
</evidence>
<gene>
    <name evidence="11" type="ORF">E9229_002796</name>
</gene>
<dbReference type="EMBL" id="JACHVS010000002">
    <property type="protein sequence ID" value="MBB2996549.1"/>
    <property type="molecule type" value="Genomic_DNA"/>
</dbReference>
<dbReference type="Pfam" id="PF07730">
    <property type="entry name" value="HisKA_3"/>
    <property type="match status" value="1"/>
</dbReference>
<dbReference type="InterPro" id="IPR003594">
    <property type="entry name" value="HATPase_dom"/>
</dbReference>
<dbReference type="GO" id="GO:0000155">
    <property type="term" value="F:phosphorelay sensor kinase activity"/>
    <property type="evidence" value="ECO:0007669"/>
    <property type="project" value="InterPro"/>
</dbReference>
<dbReference type="InterPro" id="IPR050482">
    <property type="entry name" value="Sensor_HK_TwoCompSys"/>
</dbReference>
<proteinExistence type="predicted"/>
<keyword evidence="12" id="KW-1185">Reference proteome</keyword>
<accession>A0A839QK17</accession>
<dbReference type="InterPro" id="IPR011712">
    <property type="entry name" value="Sig_transdc_His_kin_sub3_dim/P"/>
</dbReference>
<keyword evidence="9" id="KW-0472">Membrane</keyword>
<sequence length="385" mass="41737">MRTLSLRKWCFDAVLAAVFVMIGQFELRFLPESGYQDGSLALNTVLAFLCAASLIIRRWRPLAALMAGMSPQVVASLFTAHAMTFWGMGVPLAVLCYSAARWSNHRRAPVLALGMAILLLATYGIHTTTFAEVEGYAFGCVMLGTATLAGTVISQLTRQRLALDAAMVRLREQERDRRFQGLADERARIAREMHDVMAHGISVMVVQAGSARLELASDAEKARESLLIVEQTGRDVLTELRHTVGLLRNHERADDPDPSPDLDALPALVQSMKAAGLDVCLEVDDLPDLDPGRNLAAYRVIQEALTNALRHSGAGRVLVRVTGPDELHIEVIDSNAGSASTYPGGGGHGLVGMRERVEMFGGQLVAGPERKGFAVRATIPSEQRS</sequence>
<evidence type="ECO:0000259" key="10">
    <source>
        <dbReference type="SMART" id="SM00387"/>
    </source>
</evidence>
<evidence type="ECO:0000256" key="6">
    <source>
        <dbReference type="ARBA" id="ARBA00022777"/>
    </source>
</evidence>
<evidence type="ECO:0000256" key="7">
    <source>
        <dbReference type="ARBA" id="ARBA00022840"/>
    </source>
</evidence>
<keyword evidence="6 11" id="KW-0418">Kinase</keyword>
<dbReference type="GO" id="GO:0046983">
    <property type="term" value="F:protein dimerization activity"/>
    <property type="evidence" value="ECO:0007669"/>
    <property type="project" value="InterPro"/>
</dbReference>
<dbReference type="InterPro" id="IPR036890">
    <property type="entry name" value="HATPase_C_sf"/>
</dbReference>
<dbReference type="Proteomes" id="UP000523000">
    <property type="component" value="Unassembled WGS sequence"/>
</dbReference>
<dbReference type="PANTHER" id="PTHR24421">
    <property type="entry name" value="NITRATE/NITRITE SENSOR PROTEIN NARX-RELATED"/>
    <property type="match status" value="1"/>
</dbReference>
<keyword evidence="7" id="KW-0067">ATP-binding</keyword>
<dbReference type="AlphaFoldDB" id="A0A839QK17"/>
<feature type="transmembrane region" description="Helical" evidence="9">
    <location>
        <begin position="76"/>
        <end position="98"/>
    </location>
</feature>
<feature type="transmembrane region" description="Helical" evidence="9">
    <location>
        <begin position="110"/>
        <end position="129"/>
    </location>
</feature>
<evidence type="ECO:0000256" key="2">
    <source>
        <dbReference type="ARBA" id="ARBA00012438"/>
    </source>
</evidence>
<dbReference type="SMART" id="SM00387">
    <property type="entry name" value="HATPase_c"/>
    <property type="match status" value="1"/>
</dbReference>
<feature type="transmembrane region" description="Helical" evidence="9">
    <location>
        <begin position="6"/>
        <end position="27"/>
    </location>
</feature>
<organism evidence="11 12">
    <name type="scientific">Paeniglutamicibacter cryotolerans</name>
    <dbReference type="NCBI Taxonomy" id="670079"/>
    <lineage>
        <taxon>Bacteria</taxon>
        <taxon>Bacillati</taxon>
        <taxon>Actinomycetota</taxon>
        <taxon>Actinomycetes</taxon>
        <taxon>Micrococcales</taxon>
        <taxon>Micrococcaceae</taxon>
        <taxon>Paeniglutamicibacter</taxon>
    </lineage>
</organism>
<keyword evidence="9" id="KW-1133">Transmembrane helix</keyword>
<keyword evidence="5" id="KW-0547">Nucleotide-binding</keyword>
<dbReference type="PANTHER" id="PTHR24421:SF10">
    <property type="entry name" value="NITRATE_NITRITE SENSOR PROTEIN NARQ"/>
    <property type="match status" value="1"/>
</dbReference>
<keyword evidence="9" id="KW-0812">Transmembrane</keyword>
<dbReference type="CDD" id="cd16917">
    <property type="entry name" value="HATPase_UhpB-NarQ-NarX-like"/>
    <property type="match status" value="1"/>
</dbReference>
<keyword evidence="3" id="KW-0597">Phosphoprotein</keyword>
<dbReference type="Gene3D" id="1.20.5.1930">
    <property type="match status" value="1"/>
</dbReference>
<evidence type="ECO:0000313" key="11">
    <source>
        <dbReference type="EMBL" id="MBB2996549.1"/>
    </source>
</evidence>
<dbReference type="EC" id="2.7.13.3" evidence="2"/>
<keyword evidence="8" id="KW-0902">Two-component regulatory system</keyword>
<protein>
    <recommendedName>
        <fullName evidence="2">histidine kinase</fullName>
        <ecNumber evidence="2">2.7.13.3</ecNumber>
    </recommendedName>
</protein>
<comment type="caution">
    <text evidence="11">The sequence shown here is derived from an EMBL/GenBank/DDBJ whole genome shotgun (WGS) entry which is preliminary data.</text>
</comment>
<evidence type="ECO:0000256" key="8">
    <source>
        <dbReference type="ARBA" id="ARBA00023012"/>
    </source>
</evidence>